<protein>
    <recommendedName>
        <fullName evidence="6 11">Adenine phosphoribosyltransferase</fullName>
        <shortName evidence="11">APRT</shortName>
        <ecNumber evidence="6 11">2.4.2.7</ecNumber>
    </recommendedName>
</protein>
<keyword evidence="14" id="KW-1185">Reference proteome</keyword>
<comment type="similarity">
    <text evidence="5 11">Belongs to the purine/pyrimidine phosphoribosyltransferase family.</text>
</comment>
<organism evidence="13 14">
    <name type="scientific">Tsukamurella pulmonis</name>
    <dbReference type="NCBI Taxonomy" id="47312"/>
    <lineage>
        <taxon>Bacteria</taxon>
        <taxon>Bacillati</taxon>
        <taxon>Actinomycetota</taxon>
        <taxon>Actinomycetes</taxon>
        <taxon>Mycobacteriales</taxon>
        <taxon>Tsukamurellaceae</taxon>
        <taxon>Tsukamurella</taxon>
    </lineage>
</organism>
<dbReference type="GO" id="GO:0006166">
    <property type="term" value="P:purine ribonucleoside salvage"/>
    <property type="evidence" value="ECO:0007669"/>
    <property type="project" value="UniProtKB-KW"/>
</dbReference>
<dbReference type="FunFam" id="3.40.50.2020:FF:000021">
    <property type="entry name" value="Adenine phosphoribosyltransferase"/>
    <property type="match status" value="1"/>
</dbReference>
<dbReference type="InterPro" id="IPR029057">
    <property type="entry name" value="PRTase-like"/>
</dbReference>
<dbReference type="UniPathway" id="UPA00588">
    <property type="reaction ID" value="UER00646"/>
</dbReference>
<keyword evidence="10 11" id="KW-0660">Purine salvage</keyword>
<dbReference type="GO" id="GO:0002055">
    <property type="term" value="F:adenine binding"/>
    <property type="evidence" value="ECO:0007669"/>
    <property type="project" value="TreeGrafter"/>
</dbReference>
<name>A0A1H1EHS4_9ACTN</name>
<dbReference type="OrthoDB" id="9803963at2"/>
<comment type="function">
    <text evidence="2 11">Catalyzes a salvage reaction resulting in the formation of AMP, that is energically less costly than de novo synthesis.</text>
</comment>
<dbReference type="AlphaFoldDB" id="A0A1H1EHS4"/>
<dbReference type="PANTHER" id="PTHR32315">
    <property type="entry name" value="ADENINE PHOSPHORIBOSYLTRANSFERASE"/>
    <property type="match status" value="1"/>
</dbReference>
<keyword evidence="7 11" id="KW-0963">Cytoplasm</keyword>
<evidence type="ECO:0000313" key="13">
    <source>
        <dbReference type="EMBL" id="SDQ88253.1"/>
    </source>
</evidence>
<dbReference type="EMBL" id="FNLF01000002">
    <property type="protein sequence ID" value="SDQ88253.1"/>
    <property type="molecule type" value="Genomic_DNA"/>
</dbReference>
<keyword evidence="8 11" id="KW-0328">Glycosyltransferase</keyword>
<evidence type="ECO:0000256" key="3">
    <source>
        <dbReference type="ARBA" id="ARBA00004496"/>
    </source>
</evidence>
<evidence type="ECO:0000256" key="8">
    <source>
        <dbReference type="ARBA" id="ARBA00022676"/>
    </source>
</evidence>
<dbReference type="HAMAP" id="MF_00004">
    <property type="entry name" value="Aden_phosphoribosyltr"/>
    <property type="match status" value="1"/>
</dbReference>
<dbReference type="CDD" id="cd06223">
    <property type="entry name" value="PRTases_typeI"/>
    <property type="match status" value="1"/>
</dbReference>
<dbReference type="EC" id="2.4.2.7" evidence="6 11"/>
<keyword evidence="9 11" id="KW-0808">Transferase</keyword>
<evidence type="ECO:0000256" key="1">
    <source>
        <dbReference type="ARBA" id="ARBA00000868"/>
    </source>
</evidence>
<comment type="subcellular location">
    <subcellularLocation>
        <location evidence="3 11">Cytoplasm</location>
    </subcellularLocation>
</comment>
<evidence type="ECO:0000256" key="10">
    <source>
        <dbReference type="ARBA" id="ARBA00022726"/>
    </source>
</evidence>
<evidence type="ECO:0000313" key="14">
    <source>
        <dbReference type="Proteomes" id="UP000183053"/>
    </source>
</evidence>
<dbReference type="Proteomes" id="UP000183053">
    <property type="component" value="Unassembled WGS sequence"/>
</dbReference>
<evidence type="ECO:0000256" key="11">
    <source>
        <dbReference type="HAMAP-Rule" id="MF_00004"/>
    </source>
</evidence>
<proteinExistence type="inferred from homology"/>
<dbReference type="PANTHER" id="PTHR32315:SF3">
    <property type="entry name" value="ADENINE PHOSPHORIBOSYLTRANSFERASE"/>
    <property type="match status" value="1"/>
</dbReference>
<dbReference type="SUPFAM" id="SSF53271">
    <property type="entry name" value="PRTase-like"/>
    <property type="match status" value="1"/>
</dbReference>
<evidence type="ECO:0000256" key="7">
    <source>
        <dbReference type="ARBA" id="ARBA00022490"/>
    </source>
</evidence>
<evidence type="ECO:0000256" key="6">
    <source>
        <dbReference type="ARBA" id="ARBA00011893"/>
    </source>
</evidence>
<dbReference type="NCBIfam" id="NF002636">
    <property type="entry name" value="PRK02304.1-5"/>
    <property type="match status" value="1"/>
</dbReference>
<dbReference type="GO" id="GO:0006168">
    <property type="term" value="P:adenine salvage"/>
    <property type="evidence" value="ECO:0007669"/>
    <property type="project" value="InterPro"/>
</dbReference>
<sequence length="186" mass="18733">MTDAARAAVAAHTRHVADFPEPGVVFADLTPVFADGAALAAVIDGLAAAGRDDDGARSVDLVAGLDARGFLLGSGVALRLGVGTLAVRKAGKLPPPVLREEYQLEYGSAALEVPAEGIELEGRRILIVDDVLATGGTVGAAVALLRRAGAIVERVSVVLDLEALGGRGRLQQLPGGGITVSAISVG</sequence>
<evidence type="ECO:0000256" key="2">
    <source>
        <dbReference type="ARBA" id="ARBA00003968"/>
    </source>
</evidence>
<dbReference type="GO" id="GO:0016208">
    <property type="term" value="F:AMP binding"/>
    <property type="evidence" value="ECO:0007669"/>
    <property type="project" value="TreeGrafter"/>
</dbReference>
<gene>
    <name evidence="11" type="primary">apt</name>
    <name evidence="13" type="ORF">SAMN04489765_2210</name>
</gene>
<comment type="subunit">
    <text evidence="11">Homodimer.</text>
</comment>
<comment type="pathway">
    <text evidence="4 11">Purine metabolism; AMP biosynthesis via salvage pathway; AMP from adenine: step 1/1.</text>
</comment>
<evidence type="ECO:0000256" key="4">
    <source>
        <dbReference type="ARBA" id="ARBA00004659"/>
    </source>
</evidence>
<dbReference type="GO" id="GO:0044209">
    <property type="term" value="P:AMP salvage"/>
    <property type="evidence" value="ECO:0007669"/>
    <property type="project" value="UniProtKB-UniRule"/>
</dbReference>
<reference evidence="14" key="1">
    <citation type="submission" date="2016-10" db="EMBL/GenBank/DDBJ databases">
        <authorList>
            <person name="Varghese N."/>
            <person name="Submissions S."/>
        </authorList>
    </citation>
    <scope>NUCLEOTIDE SEQUENCE [LARGE SCALE GENOMIC DNA]</scope>
    <source>
        <strain evidence="14">DSM 44142</strain>
    </source>
</reference>
<dbReference type="GO" id="GO:0003999">
    <property type="term" value="F:adenine phosphoribosyltransferase activity"/>
    <property type="evidence" value="ECO:0007669"/>
    <property type="project" value="UniProtKB-UniRule"/>
</dbReference>
<accession>A0A1H1EHS4</accession>
<dbReference type="InterPro" id="IPR050054">
    <property type="entry name" value="UPRTase/APRTase"/>
</dbReference>
<feature type="domain" description="Phosphoribosyltransferase" evidence="12">
    <location>
        <begin position="36"/>
        <end position="152"/>
    </location>
</feature>
<dbReference type="Gene3D" id="3.40.50.2020">
    <property type="match status" value="1"/>
</dbReference>
<dbReference type="Pfam" id="PF00156">
    <property type="entry name" value="Pribosyltran"/>
    <property type="match status" value="1"/>
</dbReference>
<dbReference type="RefSeq" id="WP_068534976.1">
    <property type="nucleotide sequence ID" value="NZ_AP025457.1"/>
</dbReference>
<evidence type="ECO:0000256" key="9">
    <source>
        <dbReference type="ARBA" id="ARBA00022679"/>
    </source>
</evidence>
<evidence type="ECO:0000256" key="5">
    <source>
        <dbReference type="ARBA" id="ARBA00008391"/>
    </source>
</evidence>
<dbReference type="STRING" id="47312.SAMN04489765_2210"/>
<comment type="catalytic activity">
    <reaction evidence="1 11">
        <text>AMP + diphosphate = 5-phospho-alpha-D-ribose 1-diphosphate + adenine</text>
        <dbReference type="Rhea" id="RHEA:16609"/>
        <dbReference type="ChEBI" id="CHEBI:16708"/>
        <dbReference type="ChEBI" id="CHEBI:33019"/>
        <dbReference type="ChEBI" id="CHEBI:58017"/>
        <dbReference type="ChEBI" id="CHEBI:456215"/>
        <dbReference type="EC" id="2.4.2.7"/>
    </reaction>
</comment>
<dbReference type="InterPro" id="IPR005764">
    <property type="entry name" value="Ade_phspho_trans"/>
</dbReference>
<evidence type="ECO:0000259" key="12">
    <source>
        <dbReference type="Pfam" id="PF00156"/>
    </source>
</evidence>
<dbReference type="InterPro" id="IPR000836">
    <property type="entry name" value="PRTase_dom"/>
</dbReference>
<dbReference type="GO" id="GO:0005737">
    <property type="term" value="C:cytoplasm"/>
    <property type="evidence" value="ECO:0007669"/>
    <property type="project" value="UniProtKB-SubCell"/>
</dbReference>